<dbReference type="PROSITE" id="PS50297">
    <property type="entry name" value="ANK_REP_REGION"/>
    <property type="match status" value="1"/>
</dbReference>
<evidence type="ECO:0000256" key="4">
    <source>
        <dbReference type="SAM" id="Phobius"/>
    </source>
</evidence>
<dbReference type="SMART" id="SM00248">
    <property type="entry name" value="ANK"/>
    <property type="match status" value="2"/>
</dbReference>
<evidence type="ECO:0000313" key="6">
    <source>
        <dbReference type="EMBL" id="CAB9512576.1"/>
    </source>
</evidence>
<feature type="compositionally biased region" description="Low complexity" evidence="3">
    <location>
        <begin position="150"/>
        <end position="174"/>
    </location>
</feature>
<evidence type="ECO:0000259" key="5">
    <source>
        <dbReference type="Pfam" id="PF23598"/>
    </source>
</evidence>
<feature type="repeat" description="ANK" evidence="2">
    <location>
        <begin position="649"/>
        <end position="681"/>
    </location>
</feature>
<dbReference type="InterPro" id="IPR036770">
    <property type="entry name" value="Ankyrin_rpt-contain_sf"/>
</dbReference>
<keyword evidence="7" id="KW-1185">Reference proteome</keyword>
<keyword evidence="1" id="KW-0677">Repeat</keyword>
<sequence length="1302" mass="144105">MSVSTIGTPMSFRQGRPPRFDSPASRKRRATSAAAGMSTPSGHDSIGGSSELSSGQLLRPTHSFTGGMDLFGGQDDDLDNFAKYIVDEDDDDEDDDDEESGQEMVASRVISFESDEESPGRHKEKGGMMRLFRFDRRRKKKPKQKTSAGSQEQSKQQQQYNHNPPLPPTTTNHQPFHHPPPQLLVHQSAPPALISPHNHLSRSHNRHSHHLPPTPYPMPRQHQPYQLPYRPQSSLSWSRPTPVTTVPRDEHENANPTEIRCDTPAIATQRSRSLPDYRTYNDPKSTTLPRMGSFGMGIDTIPASPKMATFAPFTQDEAETEEEEQQLEEDQIILRTPSWKSSSSMMDSVMSTAMVPYASGIELVDQEGTPQIDRTDSWNRRLERTDIYHRHYMPSRLEIGELQELEDYLGIFSAKTKHRFSTLWRHLVPPLDYAVSRQQRSSRRSLSQASASSMSDLSSVTGQQLPVSSKSKSSSTFYSIVLKRGPVQFEEYNDYHCEWILLTRGFVVARPNYQYIPRFQAGDLWASVVQVEPTNPLSITLSCTSRAASTHLTLTQLKQQQQYGCYTYQLSCRTPQEQASWLEALRKVVVQAHDSTGTNEKEMGGLGWQYRVVYVPFFTEAVTGDPIQKEKILAGSTGHVDLNALDSYNSYAPMHYATRANHVRVMRFLLEAGADVHVGDGYGRTPMYYAELHQLPEATIQMLEAHGAGRSKKPASMGLSRKAWRRRSCRLRLIILALILLLLACLAGGLLWHFGMLESLGIGSSKQEEDVGVPDASQQGEVFGIDDAEMGPVVVTDEWSEATREDTAPPTAAPVVSPSPSSSQPSSPLPTGIPEIQVAPPLVSRGEETATPYPTRSPSYIKTPLPTPQATTIRQIPATDSPSFTPSSSAFDTALFRLLASASFDAGAALRVPDSPQQRAFFWLHQNANIDSYTNSRKIQRYALATFYYSTNGDNWAENLWWLSDEDECTWYNKQVANGYPACQINTSNSAQRTFTSLDLSFNNVQGTIPPELGLLSGLLRLDLDGGPAGFLFGTLPPELGYLDSIQSFSARGNQLTGTVPEDIGNWRQVTGIDLSFNKLTGLMPSTIGSLTWLSELTLEMNELSGVLPVELGQLSNLFKLAIGGNQFQGPLMSEIGSLTKLRYLYIEVNQFSSLPTDIGRLENLNVLSAFENNFQGALPTELGRLTKLGSLLLRSNAFSASMPSELGSMDAIQRSLYLQSNKLSGAIPNELSSLSQLNTLRVESNDIGGIVPSAMCTIFNTTFPNFYADCASEVSCSCCTYCCVDDGGCECQYADTNAYLC</sequence>
<proteinExistence type="predicted"/>
<feature type="compositionally biased region" description="Polar residues" evidence="3">
    <location>
        <begin position="231"/>
        <end position="244"/>
    </location>
</feature>
<dbReference type="InterPro" id="IPR052941">
    <property type="entry name" value="StomDev_PlantInt_Reg"/>
</dbReference>
<evidence type="ECO:0000313" key="7">
    <source>
        <dbReference type="Proteomes" id="UP001153069"/>
    </source>
</evidence>
<accession>A0A9N8HFW3</accession>
<feature type="compositionally biased region" description="Acidic residues" evidence="3">
    <location>
        <begin position="87"/>
        <end position="101"/>
    </location>
</feature>
<keyword evidence="4" id="KW-1133">Transmembrane helix</keyword>
<dbReference type="InterPro" id="IPR032675">
    <property type="entry name" value="LRR_dom_sf"/>
</dbReference>
<dbReference type="Pfam" id="PF00023">
    <property type="entry name" value="Ank"/>
    <property type="match status" value="1"/>
</dbReference>
<feature type="region of interest" description="Disordered" evidence="3">
    <location>
        <begin position="1"/>
        <end position="256"/>
    </location>
</feature>
<comment type="caution">
    <text evidence="6">The sequence shown here is derived from an EMBL/GenBank/DDBJ whole genome shotgun (WGS) entry which is preliminary data.</text>
</comment>
<dbReference type="FunFam" id="3.80.10.10:FF:000383">
    <property type="entry name" value="Leucine-rich repeat receptor protein kinase EMS1"/>
    <property type="match status" value="2"/>
</dbReference>
<feature type="compositionally biased region" description="Low complexity" evidence="3">
    <location>
        <begin position="808"/>
        <end position="826"/>
    </location>
</feature>
<dbReference type="Gene3D" id="1.25.40.20">
    <property type="entry name" value="Ankyrin repeat-containing domain"/>
    <property type="match status" value="1"/>
</dbReference>
<dbReference type="Gene3D" id="3.80.10.10">
    <property type="entry name" value="Ribonuclease Inhibitor"/>
    <property type="match status" value="1"/>
</dbReference>
<feature type="region of interest" description="Disordered" evidence="3">
    <location>
        <begin position="799"/>
        <end position="867"/>
    </location>
</feature>
<keyword evidence="4" id="KW-0812">Transmembrane</keyword>
<dbReference type="SUPFAM" id="SSF52058">
    <property type="entry name" value="L domain-like"/>
    <property type="match status" value="1"/>
</dbReference>
<dbReference type="Pfam" id="PF00560">
    <property type="entry name" value="LRR_1"/>
    <property type="match status" value="1"/>
</dbReference>
<keyword evidence="2" id="KW-0040">ANK repeat</keyword>
<feature type="region of interest" description="Disordered" evidence="3">
    <location>
        <begin position="275"/>
        <end position="294"/>
    </location>
</feature>
<evidence type="ECO:0000256" key="3">
    <source>
        <dbReference type="SAM" id="MobiDB-lite"/>
    </source>
</evidence>
<dbReference type="Proteomes" id="UP001153069">
    <property type="component" value="Unassembled WGS sequence"/>
</dbReference>
<name>A0A9N8HFW3_9STRA</name>
<dbReference type="InterPro" id="IPR002110">
    <property type="entry name" value="Ankyrin_rpt"/>
</dbReference>
<evidence type="ECO:0000256" key="1">
    <source>
        <dbReference type="ARBA" id="ARBA00022737"/>
    </source>
</evidence>
<organism evidence="6 7">
    <name type="scientific">Seminavis robusta</name>
    <dbReference type="NCBI Taxonomy" id="568900"/>
    <lineage>
        <taxon>Eukaryota</taxon>
        <taxon>Sar</taxon>
        <taxon>Stramenopiles</taxon>
        <taxon>Ochrophyta</taxon>
        <taxon>Bacillariophyta</taxon>
        <taxon>Bacillariophyceae</taxon>
        <taxon>Bacillariophycidae</taxon>
        <taxon>Naviculales</taxon>
        <taxon>Naviculaceae</taxon>
        <taxon>Seminavis</taxon>
    </lineage>
</organism>
<feature type="domain" description="Disease resistance R13L4/SHOC-2-like LRR" evidence="5">
    <location>
        <begin position="1133"/>
        <end position="1245"/>
    </location>
</feature>
<feature type="compositionally biased region" description="Basic and acidic residues" evidence="3">
    <location>
        <begin position="118"/>
        <end position="127"/>
    </location>
</feature>
<reference evidence="6" key="1">
    <citation type="submission" date="2020-06" db="EMBL/GenBank/DDBJ databases">
        <authorList>
            <consortium name="Plant Systems Biology data submission"/>
        </authorList>
    </citation>
    <scope>NUCLEOTIDE SEQUENCE</scope>
    <source>
        <strain evidence="6">D6</strain>
    </source>
</reference>
<feature type="compositionally biased region" description="Low complexity" evidence="3">
    <location>
        <begin position="46"/>
        <end position="58"/>
    </location>
</feature>
<keyword evidence="4" id="KW-0472">Membrane</keyword>
<feature type="transmembrane region" description="Helical" evidence="4">
    <location>
        <begin position="731"/>
        <end position="754"/>
    </location>
</feature>
<dbReference type="InterPro" id="IPR055414">
    <property type="entry name" value="LRR_R13L4/SHOC2-like"/>
</dbReference>
<feature type="compositionally biased region" description="Basic residues" evidence="3">
    <location>
        <begin position="135"/>
        <end position="144"/>
    </location>
</feature>
<dbReference type="PANTHER" id="PTHR48004">
    <property type="entry name" value="OS01G0149700 PROTEIN"/>
    <property type="match status" value="1"/>
</dbReference>
<dbReference type="PANTHER" id="PTHR48004:SF59">
    <property type="entry name" value="LEUCINE-RICH REPEAT-CONTAINING N-TERMINAL PLANT-TYPE DOMAIN-CONTAINING PROTEIN"/>
    <property type="match status" value="1"/>
</dbReference>
<feature type="compositionally biased region" description="Basic residues" evidence="3">
    <location>
        <begin position="199"/>
        <end position="210"/>
    </location>
</feature>
<dbReference type="EMBL" id="CAICTM010000542">
    <property type="protein sequence ID" value="CAB9512576.1"/>
    <property type="molecule type" value="Genomic_DNA"/>
</dbReference>
<dbReference type="Pfam" id="PF23598">
    <property type="entry name" value="LRR_14"/>
    <property type="match status" value="1"/>
</dbReference>
<protein>
    <submittedName>
        <fullName evidence="6">Leucine Rich Repeat</fullName>
    </submittedName>
</protein>
<gene>
    <name evidence="6" type="ORF">SEMRO_543_G163590.1</name>
</gene>
<dbReference type="SUPFAM" id="SSF48403">
    <property type="entry name" value="Ankyrin repeat"/>
    <property type="match status" value="1"/>
</dbReference>
<dbReference type="PROSITE" id="PS50088">
    <property type="entry name" value="ANK_REPEAT"/>
    <property type="match status" value="1"/>
</dbReference>
<dbReference type="OrthoDB" id="46005at2759"/>
<evidence type="ECO:0000256" key="2">
    <source>
        <dbReference type="PROSITE-ProRule" id="PRU00023"/>
    </source>
</evidence>
<dbReference type="InterPro" id="IPR001611">
    <property type="entry name" value="Leu-rich_rpt"/>
</dbReference>
<dbReference type="Pfam" id="PF13855">
    <property type="entry name" value="LRR_8"/>
    <property type="match status" value="1"/>
</dbReference>